<dbReference type="GO" id="GO:0006535">
    <property type="term" value="P:cysteine biosynthetic process from serine"/>
    <property type="evidence" value="ECO:0007669"/>
    <property type="project" value="TreeGrafter"/>
</dbReference>
<dbReference type="PANTHER" id="PTHR43797">
    <property type="entry name" value="HOMOCYSTEINE/CYSTEINE SYNTHASE"/>
    <property type="match status" value="1"/>
</dbReference>
<dbReference type="InterPro" id="IPR006235">
    <property type="entry name" value="OAc-hSer/O-AcSer_sulfhydrylase"/>
</dbReference>
<dbReference type="SUPFAM" id="SSF53383">
    <property type="entry name" value="PLP-dependent transferases"/>
    <property type="match status" value="1"/>
</dbReference>
<evidence type="ECO:0000313" key="8">
    <source>
        <dbReference type="Proteomes" id="UP000475582"/>
    </source>
</evidence>
<dbReference type="InterPro" id="IPR015424">
    <property type="entry name" value="PyrdxlP-dep_Trfase"/>
</dbReference>
<reference evidence="7 8" key="1">
    <citation type="submission" date="2019-11" db="EMBL/GenBank/DDBJ databases">
        <title>Type strains purchased from KCTC, JCM and DSMZ.</title>
        <authorList>
            <person name="Lu H."/>
        </authorList>
    </citation>
    <scope>NUCLEOTIDE SEQUENCE [LARGE SCALE GENOMIC DNA]</scope>
    <source>
        <strain evidence="7 8">KCTC 22382</strain>
    </source>
</reference>
<dbReference type="Gene3D" id="3.40.640.10">
    <property type="entry name" value="Type I PLP-dependent aspartate aminotransferase-like (Major domain)"/>
    <property type="match status" value="1"/>
</dbReference>
<dbReference type="PIRSF" id="PIRSF001434">
    <property type="entry name" value="CGS"/>
    <property type="match status" value="1"/>
</dbReference>
<dbReference type="GO" id="GO:0030170">
    <property type="term" value="F:pyridoxal phosphate binding"/>
    <property type="evidence" value="ECO:0007669"/>
    <property type="project" value="InterPro"/>
</dbReference>
<comment type="caution">
    <text evidence="7">The sequence shown here is derived from an EMBL/GenBank/DDBJ whole genome shotgun (WGS) entry which is preliminary data.</text>
</comment>
<dbReference type="InterPro" id="IPR000277">
    <property type="entry name" value="Cys/Met-Metab_PyrdxlP-dep_enz"/>
</dbReference>
<comment type="cofactor">
    <cofactor evidence="1 6">
        <name>pyridoxal 5'-phosphate</name>
        <dbReference type="ChEBI" id="CHEBI:597326"/>
    </cofactor>
</comment>
<dbReference type="PANTHER" id="PTHR43797:SF2">
    <property type="entry name" value="HOMOCYSTEINE_CYSTEINE SYNTHASE"/>
    <property type="match status" value="1"/>
</dbReference>
<evidence type="ECO:0000256" key="6">
    <source>
        <dbReference type="RuleBase" id="RU362118"/>
    </source>
</evidence>
<dbReference type="RefSeq" id="WP_155463346.1">
    <property type="nucleotide sequence ID" value="NZ_WNKY01000008.1"/>
</dbReference>
<dbReference type="EMBL" id="WNKY01000008">
    <property type="protein sequence ID" value="MTV37859.1"/>
    <property type="molecule type" value="Genomic_DNA"/>
</dbReference>
<dbReference type="Proteomes" id="UP000475582">
    <property type="component" value="Unassembled WGS sequence"/>
</dbReference>
<organism evidence="7 8">
    <name type="scientific">Duganella radicis</name>
    <dbReference type="NCBI Taxonomy" id="551988"/>
    <lineage>
        <taxon>Bacteria</taxon>
        <taxon>Pseudomonadati</taxon>
        <taxon>Pseudomonadota</taxon>
        <taxon>Betaproteobacteria</taxon>
        <taxon>Burkholderiales</taxon>
        <taxon>Oxalobacteraceae</taxon>
        <taxon>Telluria group</taxon>
        <taxon>Duganella</taxon>
    </lineage>
</organism>
<evidence type="ECO:0000256" key="2">
    <source>
        <dbReference type="ARBA" id="ARBA00009077"/>
    </source>
</evidence>
<dbReference type="AlphaFoldDB" id="A0A6L6PGJ4"/>
<proteinExistence type="inferred from homology"/>
<evidence type="ECO:0000256" key="3">
    <source>
        <dbReference type="ARBA" id="ARBA00022679"/>
    </source>
</evidence>
<dbReference type="NCBIfam" id="NF004609">
    <property type="entry name" value="PRK05939.1"/>
    <property type="match status" value="1"/>
</dbReference>
<evidence type="ECO:0000256" key="1">
    <source>
        <dbReference type="ARBA" id="ARBA00001933"/>
    </source>
</evidence>
<dbReference type="InterPro" id="IPR015422">
    <property type="entry name" value="PyrdxlP-dep_Trfase_small"/>
</dbReference>
<dbReference type="InterPro" id="IPR015421">
    <property type="entry name" value="PyrdxlP-dep_Trfase_major"/>
</dbReference>
<dbReference type="GO" id="GO:0004124">
    <property type="term" value="F:cysteine synthase activity"/>
    <property type="evidence" value="ECO:0007669"/>
    <property type="project" value="TreeGrafter"/>
</dbReference>
<keyword evidence="3" id="KW-0808">Transferase</keyword>
<sequence length="414" mass="44604">MSDKKNYGFTTTILHGDRQKGIEHGSLHKPIHTSVAFGYADARQLASVFQGKEPGFRYGRQGNPTISALEEKVNKMEQGVGTICFATGMGAIGAVVQALLRAGDHVVSSSFLFGNTNSLWQTAMSQGIGVSFVDATEVANVEAAITDNTRVVFVETIANPRTQVADLKRIGELCKARGILYVVDNTMTTPYLFQPKSVHAGLVVNALTKSIGGHGNALGGSVTDTGAYDWTRFPNIYENYKKAAPPQWGLAQIRAKALRDFGSSLAPDAAHHIAVGAETLALRMQRTTANALALAEMLEKDERVAAVYYPGLKSHPQHGISAELFRAHGSLLSFELKDGLDCFDFLNRLKLAIPASNLGDNRTLIIPVAHTIFYEMGAARRASMGIAESLIRVSVGIEDTDDLLDDFCCALEGC</sequence>
<dbReference type="GO" id="GO:0071269">
    <property type="term" value="P:L-homocysteine biosynthetic process"/>
    <property type="evidence" value="ECO:0007669"/>
    <property type="project" value="TreeGrafter"/>
</dbReference>
<dbReference type="Pfam" id="PF01053">
    <property type="entry name" value="Cys_Met_Meta_PP"/>
    <property type="match status" value="1"/>
</dbReference>
<protein>
    <submittedName>
        <fullName evidence="7">Cystathionine gamma-synthase family protein</fullName>
    </submittedName>
</protein>
<dbReference type="FunFam" id="3.40.640.10:FF:000046">
    <property type="entry name" value="Cystathionine gamma-lyase"/>
    <property type="match status" value="1"/>
</dbReference>
<name>A0A6L6PGJ4_9BURK</name>
<gene>
    <name evidence="7" type="ORF">GM676_09740</name>
</gene>
<accession>A0A6L6PGJ4</accession>
<dbReference type="GO" id="GO:0019346">
    <property type="term" value="P:transsulfuration"/>
    <property type="evidence" value="ECO:0007669"/>
    <property type="project" value="InterPro"/>
</dbReference>
<evidence type="ECO:0000256" key="4">
    <source>
        <dbReference type="ARBA" id="ARBA00022898"/>
    </source>
</evidence>
<keyword evidence="4 5" id="KW-0663">Pyridoxal phosphate</keyword>
<dbReference type="OrthoDB" id="9805807at2"/>
<evidence type="ECO:0000313" key="7">
    <source>
        <dbReference type="EMBL" id="MTV37859.1"/>
    </source>
</evidence>
<dbReference type="GO" id="GO:0003961">
    <property type="term" value="F:O-acetylhomoserine aminocarboxypropyltransferase activity"/>
    <property type="evidence" value="ECO:0007669"/>
    <property type="project" value="TreeGrafter"/>
</dbReference>
<evidence type="ECO:0000256" key="5">
    <source>
        <dbReference type="PIRSR" id="PIRSR001434-2"/>
    </source>
</evidence>
<dbReference type="Gene3D" id="3.90.1150.10">
    <property type="entry name" value="Aspartate Aminotransferase, domain 1"/>
    <property type="match status" value="1"/>
</dbReference>
<dbReference type="GO" id="GO:0005737">
    <property type="term" value="C:cytoplasm"/>
    <property type="evidence" value="ECO:0007669"/>
    <property type="project" value="TreeGrafter"/>
</dbReference>
<comment type="similarity">
    <text evidence="2 6">Belongs to the trans-sulfuration enzymes family.</text>
</comment>
<feature type="modified residue" description="N6-(pyridoxal phosphate)lysine" evidence="5">
    <location>
        <position position="209"/>
    </location>
</feature>
<keyword evidence="8" id="KW-1185">Reference proteome</keyword>